<name>A0AAJ0ML38_9PEZI</name>
<reference evidence="1" key="1">
    <citation type="journal article" date="2023" name="Mol. Phylogenet. Evol.">
        <title>Genome-scale phylogeny and comparative genomics of the fungal order Sordariales.</title>
        <authorList>
            <person name="Hensen N."/>
            <person name="Bonometti L."/>
            <person name="Westerberg I."/>
            <person name="Brannstrom I.O."/>
            <person name="Guillou S."/>
            <person name="Cros-Aarteil S."/>
            <person name="Calhoun S."/>
            <person name="Haridas S."/>
            <person name="Kuo A."/>
            <person name="Mondo S."/>
            <person name="Pangilinan J."/>
            <person name="Riley R."/>
            <person name="LaButti K."/>
            <person name="Andreopoulos B."/>
            <person name="Lipzen A."/>
            <person name="Chen C."/>
            <person name="Yan M."/>
            <person name="Daum C."/>
            <person name="Ng V."/>
            <person name="Clum A."/>
            <person name="Steindorff A."/>
            <person name="Ohm R.A."/>
            <person name="Martin F."/>
            <person name="Silar P."/>
            <person name="Natvig D.O."/>
            <person name="Lalanne C."/>
            <person name="Gautier V."/>
            <person name="Ament-Velasquez S.L."/>
            <person name="Kruys A."/>
            <person name="Hutchinson M.I."/>
            <person name="Powell A.J."/>
            <person name="Barry K."/>
            <person name="Miller A.N."/>
            <person name="Grigoriev I.V."/>
            <person name="Debuchy R."/>
            <person name="Gladieux P."/>
            <person name="Hiltunen Thoren M."/>
            <person name="Johannesson H."/>
        </authorList>
    </citation>
    <scope>NUCLEOTIDE SEQUENCE</scope>
    <source>
        <strain evidence="1">CBS 955.72</strain>
    </source>
</reference>
<organism evidence="1 2">
    <name type="scientific">Lasiosphaeria hispida</name>
    <dbReference type="NCBI Taxonomy" id="260671"/>
    <lineage>
        <taxon>Eukaryota</taxon>
        <taxon>Fungi</taxon>
        <taxon>Dikarya</taxon>
        <taxon>Ascomycota</taxon>
        <taxon>Pezizomycotina</taxon>
        <taxon>Sordariomycetes</taxon>
        <taxon>Sordariomycetidae</taxon>
        <taxon>Sordariales</taxon>
        <taxon>Lasiosphaeriaceae</taxon>
        <taxon>Lasiosphaeria</taxon>
    </lineage>
</organism>
<gene>
    <name evidence="1" type="ORF">B0T25DRAFT_513990</name>
</gene>
<accession>A0AAJ0ML38</accession>
<evidence type="ECO:0000313" key="2">
    <source>
        <dbReference type="Proteomes" id="UP001275084"/>
    </source>
</evidence>
<evidence type="ECO:0000313" key="1">
    <source>
        <dbReference type="EMBL" id="KAK3364233.1"/>
    </source>
</evidence>
<sequence>MPQLAEPTSPSGGTDEPKAAAGRFTEIMASHDEALWWADEPKAAEWEPPAGCFTETMESHDEALRWAGEAEEGFESVRRQLRRLIHFLEGEGIFDKDPDVKPELLAFKRSAANNRLAAATLLDFIRAMSPDEWNEVHMAAFRTLRLSEIDALRRAAMAWECLVKAFLDVVTTEHLPPEDIYWSVRDDLTLWRKAKPDV</sequence>
<dbReference type="AlphaFoldDB" id="A0AAJ0ML38"/>
<reference evidence="1" key="2">
    <citation type="submission" date="2023-06" db="EMBL/GenBank/DDBJ databases">
        <authorList>
            <consortium name="Lawrence Berkeley National Laboratory"/>
            <person name="Haridas S."/>
            <person name="Hensen N."/>
            <person name="Bonometti L."/>
            <person name="Westerberg I."/>
            <person name="Brannstrom I.O."/>
            <person name="Guillou S."/>
            <person name="Cros-Aarteil S."/>
            <person name="Calhoun S."/>
            <person name="Kuo A."/>
            <person name="Mondo S."/>
            <person name="Pangilinan J."/>
            <person name="Riley R."/>
            <person name="Labutti K."/>
            <person name="Andreopoulos B."/>
            <person name="Lipzen A."/>
            <person name="Chen C."/>
            <person name="Yanf M."/>
            <person name="Daum C."/>
            <person name="Ng V."/>
            <person name="Clum A."/>
            <person name="Steindorff A."/>
            <person name="Ohm R."/>
            <person name="Martin F."/>
            <person name="Silar P."/>
            <person name="Natvig D."/>
            <person name="Lalanne C."/>
            <person name="Gautier V."/>
            <person name="Ament-Velasquez S.L."/>
            <person name="Kruys A."/>
            <person name="Hutchinson M.I."/>
            <person name="Powell A.J."/>
            <person name="Barry K."/>
            <person name="Miller A.N."/>
            <person name="Grigoriev I.V."/>
            <person name="Debuchy R."/>
            <person name="Gladieux P."/>
            <person name="Thoren M.H."/>
            <person name="Johannesson H."/>
        </authorList>
    </citation>
    <scope>NUCLEOTIDE SEQUENCE</scope>
    <source>
        <strain evidence="1">CBS 955.72</strain>
    </source>
</reference>
<comment type="caution">
    <text evidence="1">The sequence shown here is derived from an EMBL/GenBank/DDBJ whole genome shotgun (WGS) entry which is preliminary data.</text>
</comment>
<keyword evidence="2" id="KW-1185">Reference proteome</keyword>
<proteinExistence type="predicted"/>
<protein>
    <submittedName>
        <fullName evidence="1">Uncharacterized protein</fullName>
    </submittedName>
</protein>
<dbReference type="EMBL" id="JAUIQD010000001">
    <property type="protein sequence ID" value="KAK3364233.1"/>
    <property type="molecule type" value="Genomic_DNA"/>
</dbReference>
<dbReference type="Proteomes" id="UP001275084">
    <property type="component" value="Unassembled WGS sequence"/>
</dbReference>